<dbReference type="OrthoDB" id="8688418at2"/>
<protein>
    <recommendedName>
        <fullName evidence="3">TetR family transcriptional regulator</fullName>
    </recommendedName>
</protein>
<evidence type="ECO:0008006" key="3">
    <source>
        <dbReference type="Google" id="ProtNLM"/>
    </source>
</evidence>
<keyword evidence="2" id="KW-1185">Reference proteome</keyword>
<evidence type="ECO:0000313" key="2">
    <source>
        <dbReference type="Proteomes" id="UP000295371"/>
    </source>
</evidence>
<evidence type="ECO:0000313" key="1">
    <source>
        <dbReference type="EMBL" id="TDT34543.1"/>
    </source>
</evidence>
<comment type="caution">
    <text evidence="1">The sequence shown here is derived from an EMBL/GenBank/DDBJ whole genome shotgun (WGS) entry which is preliminary data.</text>
</comment>
<reference evidence="1 2" key="1">
    <citation type="submission" date="2019-03" db="EMBL/GenBank/DDBJ databases">
        <title>Genomic Encyclopedia of Archaeal and Bacterial Type Strains, Phase II (KMG-II): from individual species to whole genera.</title>
        <authorList>
            <person name="Goeker M."/>
        </authorList>
    </citation>
    <scope>NUCLEOTIDE SEQUENCE [LARGE SCALE GENOMIC DNA]</scope>
    <source>
        <strain evidence="1 2">DSM 24323</strain>
    </source>
</reference>
<dbReference type="RefSeq" id="WP_133754901.1">
    <property type="nucleotide sequence ID" value="NZ_SOAW01000001.1"/>
</dbReference>
<dbReference type="EMBL" id="SOAW01000001">
    <property type="protein sequence ID" value="TDT34543.1"/>
    <property type="molecule type" value="Genomic_DNA"/>
</dbReference>
<dbReference type="Proteomes" id="UP000295371">
    <property type="component" value="Unassembled WGS sequence"/>
</dbReference>
<proteinExistence type="predicted"/>
<gene>
    <name evidence="1" type="ORF">CLV29_2215</name>
</gene>
<organism evidence="1 2">
    <name type="scientific">Naumannella halotolerans</name>
    <dbReference type="NCBI Taxonomy" id="993414"/>
    <lineage>
        <taxon>Bacteria</taxon>
        <taxon>Bacillati</taxon>
        <taxon>Actinomycetota</taxon>
        <taxon>Actinomycetes</taxon>
        <taxon>Propionibacteriales</taxon>
        <taxon>Propionibacteriaceae</taxon>
        <taxon>Naumannella</taxon>
    </lineage>
</organism>
<sequence length="177" mass="19616">MREHLPPTVRLVQPRETRRPTAKEIAAEAGVSLRTLWVAVDDMEGLFMRTVSHWVRVNRRLARPIDIDLPVGERIASYVDQRAKQLGDIAPAARAAAAAAGSPALASGRADHLRNERDRLSQVFAPELAGADRSDLLLDALLAATSWNCWAILRDDQRLSVAESKEILRRTLRGLLT</sequence>
<accession>A0A4R7JCY3</accession>
<dbReference type="AlphaFoldDB" id="A0A4R7JCY3"/>
<dbReference type="Gene3D" id="1.10.357.10">
    <property type="entry name" value="Tetracycline Repressor, domain 2"/>
    <property type="match status" value="1"/>
</dbReference>
<name>A0A4R7JCY3_9ACTN</name>